<evidence type="ECO:0000256" key="5">
    <source>
        <dbReference type="ARBA" id="ARBA00023136"/>
    </source>
</evidence>
<accession>A0AB34KDJ7</accession>
<feature type="transmembrane region" description="Helical" evidence="6">
    <location>
        <begin position="120"/>
        <end position="142"/>
    </location>
</feature>
<keyword evidence="5 6" id="KW-0472">Membrane</keyword>
<dbReference type="GO" id="GO:0022857">
    <property type="term" value="F:transmembrane transporter activity"/>
    <property type="evidence" value="ECO:0007669"/>
    <property type="project" value="InterPro"/>
</dbReference>
<comment type="subcellular location">
    <subcellularLocation>
        <location evidence="1">Membrane</location>
        <topology evidence="1">Multi-pass membrane protein</topology>
    </subcellularLocation>
</comment>
<keyword evidence="8" id="KW-1185">Reference proteome</keyword>
<dbReference type="PANTHER" id="PTHR45649">
    <property type="entry name" value="AMINO-ACID PERMEASE BAT1"/>
    <property type="match status" value="1"/>
</dbReference>
<evidence type="ECO:0000256" key="6">
    <source>
        <dbReference type="SAM" id="Phobius"/>
    </source>
</evidence>
<keyword evidence="3 6" id="KW-0812">Transmembrane</keyword>
<feature type="transmembrane region" description="Helical" evidence="6">
    <location>
        <begin position="162"/>
        <end position="183"/>
    </location>
</feature>
<dbReference type="RefSeq" id="XP_069226157.1">
    <property type="nucleotide sequence ID" value="XM_069377069.1"/>
</dbReference>
<feature type="transmembrane region" description="Helical" evidence="6">
    <location>
        <begin position="402"/>
        <end position="423"/>
    </location>
</feature>
<organism evidence="7 8">
    <name type="scientific">Cladosporium halotolerans</name>
    <dbReference type="NCBI Taxonomy" id="1052096"/>
    <lineage>
        <taxon>Eukaryota</taxon>
        <taxon>Fungi</taxon>
        <taxon>Dikarya</taxon>
        <taxon>Ascomycota</taxon>
        <taxon>Pezizomycotina</taxon>
        <taxon>Dothideomycetes</taxon>
        <taxon>Dothideomycetidae</taxon>
        <taxon>Cladosporiales</taxon>
        <taxon>Cladosporiaceae</taxon>
        <taxon>Cladosporium</taxon>
    </lineage>
</organism>
<dbReference type="InterPro" id="IPR002293">
    <property type="entry name" value="AA/rel_permease1"/>
</dbReference>
<feature type="transmembrane region" description="Helical" evidence="6">
    <location>
        <begin position="278"/>
        <end position="298"/>
    </location>
</feature>
<feature type="transmembrane region" description="Helical" evidence="6">
    <location>
        <begin position="475"/>
        <end position="494"/>
    </location>
</feature>
<evidence type="ECO:0008006" key="9">
    <source>
        <dbReference type="Google" id="ProtNLM"/>
    </source>
</evidence>
<evidence type="ECO:0000256" key="3">
    <source>
        <dbReference type="ARBA" id="ARBA00022692"/>
    </source>
</evidence>
<sequence length="536" mass="57643">MDVLRRGSSSSGAVRANSATAADADLARMGYTAELPRNLSMLSVLGLSFAIMAVPYGLSTTMYITLTDGQSVTVLWGWVLISLISISIAASLAEICAVYPTAGGVYYWSAMMSTPEWAPIASWVCGWFNLVGNWTVTLSINFGGAQLILSAISLWREDFAPTAWQTVLCFWAIMLVCFLINAFGSLYLDFINKLCIWWTGASVIIIMVTLLTMADDKRSGEFVFAHYDASASGWPAGWAFFVGLLQAAYTLTGYGLVASMCEEVQNPAREVPKAMVMSVVAAGITGILYLVPILFVLPDVQTLLDASAGQPITLLFKMVTGSAAGGFGLLFLILGIQLFAGAGALTASSRCTYAFARDGAIPGSRLWSRTNKRLGVPLWGLVLSTMVDCLLGLIYFGSTAAFNSFTGVATICLSCGYGLPILVSVLRRRELLRASTFSLGRFGYAINLVCLCWIVLAVVLFCMPVSLPVTATDMNYASVVFAGFASISIGWYFIRGRKHFRGPPVPVDVSPTVKGQSVDFENETGLKEGEKGFLKE</sequence>
<dbReference type="GeneID" id="96009907"/>
<reference evidence="7 8" key="1">
    <citation type="journal article" date="2020" name="Microbiol. Resour. Announc.">
        <title>Draft Genome Sequence of a Cladosporium Species Isolated from the Mesophotic Ascidian Didemnum maculosum.</title>
        <authorList>
            <person name="Gioti A."/>
            <person name="Siaperas R."/>
            <person name="Nikolaivits E."/>
            <person name="Le Goff G."/>
            <person name="Ouazzani J."/>
            <person name="Kotoulas G."/>
            <person name="Topakas E."/>
        </authorList>
    </citation>
    <scope>NUCLEOTIDE SEQUENCE [LARGE SCALE GENOMIC DNA]</scope>
    <source>
        <strain evidence="7 8">TM138-S3</strain>
    </source>
</reference>
<feature type="transmembrane region" description="Helical" evidence="6">
    <location>
        <begin position="374"/>
        <end position="396"/>
    </location>
</feature>
<evidence type="ECO:0000313" key="8">
    <source>
        <dbReference type="Proteomes" id="UP000803884"/>
    </source>
</evidence>
<protein>
    <recommendedName>
        <fullName evidence="9">Polyamine transporter TPO5</fullName>
    </recommendedName>
</protein>
<dbReference type="Proteomes" id="UP000803884">
    <property type="component" value="Unassembled WGS sequence"/>
</dbReference>
<comment type="caution">
    <text evidence="7">The sequence shown here is derived from an EMBL/GenBank/DDBJ whole genome shotgun (WGS) entry which is preliminary data.</text>
</comment>
<dbReference type="GO" id="GO:0016020">
    <property type="term" value="C:membrane"/>
    <property type="evidence" value="ECO:0007669"/>
    <property type="project" value="UniProtKB-SubCell"/>
</dbReference>
<gene>
    <name evidence="7" type="ORF">WHR41_08465</name>
</gene>
<feature type="transmembrane region" description="Helical" evidence="6">
    <location>
        <begin position="318"/>
        <end position="340"/>
    </location>
</feature>
<evidence type="ECO:0000256" key="4">
    <source>
        <dbReference type="ARBA" id="ARBA00022989"/>
    </source>
</evidence>
<evidence type="ECO:0000313" key="7">
    <source>
        <dbReference type="EMBL" id="KAL1583050.1"/>
    </source>
</evidence>
<proteinExistence type="predicted"/>
<dbReference type="PANTHER" id="PTHR45649:SF3">
    <property type="entry name" value="POLYAMINE TRANSPORTER TPO5"/>
    <property type="match status" value="1"/>
</dbReference>
<name>A0AB34KDJ7_9PEZI</name>
<feature type="transmembrane region" description="Helical" evidence="6">
    <location>
        <begin position="234"/>
        <end position="257"/>
    </location>
</feature>
<feature type="transmembrane region" description="Helical" evidence="6">
    <location>
        <begin position="78"/>
        <end position="108"/>
    </location>
</feature>
<evidence type="ECO:0000256" key="1">
    <source>
        <dbReference type="ARBA" id="ARBA00004141"/>
    </source>
</evidence>
<dbReference type="AlphaFoldDB" id="A0AB34KDJ7"/>
<dbReference type="Gene3D" id="1.20.1740.10">
    <property type="entry name" value="Amino acid/polyamine transporter I"/>
    <property type="match status" value="1"/>
</dbReference>
<feature type="transmembrane region" description="Helical" evidence="6">
    <location>
        <begin position="38"/>
        <end position="58"/>
    </location>
</feature>
<feature type="transmembrane region" description="Helical" evidence="6">
    <location>
        <begin position="195"/>
        <end position="214"/>
    </location>
</feature>
<dbReference type="EMBL" id="JAAQHG020000040">
    <property type="protein sequence ID" value="KAL1583050.1"/>
    <property type="molecule type" value="Genomic_DNA"/>
</dbReference>
<dbReference type="Pfam" id="PF13520">
    <property type="entry name" value="AA_permease_2"/>
    <property type="match status" value="1"/>
</dbReference>
<dbReference type="PIRSF" id="PIRSF006060">
    <property type="entry name" value="AA_transporter"/>
    <property type="match status" value="1"/>
</dbReference>
<evidence type="ECO:0000256" key="2">
    <source>
        <dbReference type="ARBA" id="ARBA00022448"/>
    </source>
</evidence>
<keyword evidence="2" id="KW-0813">Transport</keyword>
<feature type="transmembrane region" description="Helical" evidence="6">
    <location>
        <begin position="444"/>
        <end position="469"/>
    </location>
</feature>
<keyword evidence="4 6" id="KW-1133">Transmembrane helix</keyword>